<keyword evidence="1" id="KW-0812">Transmembrane</keyword>
<evidence type="ECO:0000256" key="1">
    <source>
        <dbReference type="SAM" id="Phobius"/>
    </source>
</evidence>
<dbReference type="Proteomes" id="UP001251870">
    <property type="component" value="Unassembled WGS sequence"/>
</dbReference>
<evidence type="ECO:0000313" key="3">
    <source>
        <dbReference type="Proteomes" id="UP001251870"/>
    </source>
</evidence>
<comment type="caution">
    <text evidence="2">The sequence shown here is derived from an EMBL/GenBank/DDBJ whole genome shotgun (WGS) entry which is preliminary data.</text>
</comment>
<evidence type="ECO:0000313" key="2">
    <source>
        <dbReference type="EMBL" id="MDR8018056.1"/>
    </source>
</evidence>
<sequence>MIPSSASPNRTLLVVVGLVLVLLGGAALAVAFGVQQVLPQAPEAGSSIQDAAALPVSLPILVLAVCLLLGVFALTWLIAAVPRSRSTSGFRLHRDGREGVTELPTKVLQQAIEERAEGLLGVVSAAVRVAGTADHPDLLIRAQVDERINLGETLAQLHGPLLQECEYSLGAPLASVRVVIDPVRESKGSRYAEIS</sequence>
<reference evidence="2 3" key="1">
    <citation type="submission" date="2023-09" db="EMBL/GenBank/DDBJ databases">
        <title>Description of three actinobacteria isolated from air of manufacturing shop in a pharmaceutical factory.</title>
        <authorList>
            <person name="Zhang D.-F."/>
        </authorList>
    </citation>
    <scope>NUCLEOTIDE SEQUENCE [LARGE SCALE GENOMIC DNA]</scope>
    <source>
        <strain evidence="2 3">LY-0111</strain>
    </source>
</reference>
<dbReference type="NCBIfam" id="NF033218">
    <property type="entry name" value="anchor_AmaP"/>
    <property type="match status" value="1"/>
</dbReference>
<keyword evidence="1" id="KW-1133">Transmembrane helix</keyword>
<feature type="transmembrane region" description="Helical" evidence="1">
    <location>
        <begin position="55"/>
        <end position="81"/>
    </location>
</feature>
<organism evidence="2 3">
    <name type="scientific">Nesterenkonia aerolata</name>
    <dbReference type="NCBI Taxonomy" id="3074079"/>
    <lineage>
        <taxon>Bacteria</taxon>
        <taxon>Bacillati</taxon>
        <taxon>Actinomycetota</taxon>
        <taxon>Actinomycetes</taxon>
        <taxon>Micrococcales</taxon>
        <taxon>Micrococcaceae</taxon>
        <taxon>Nesterenkonia</taxon>
    </lineage>
</organism>
<gene>
    <name evidence="2" type="primary">amaP</name>
    <name evidence="2" type="ORF">RIL96_00555</name>
</gene>
<accession>A0ABU2DNT6</accession>
<proteinExistence type="predicted"/>
<keyword evidence="1" id="KW-0472">Membrane</keyword>
<protein>
    <submittedName>
        <fullName evidence="2">Alkaline shock response membrane anchor protein AmaP</fullName>
    </submittedName>
</protein>
<keyword evidence="3" id="KW-1185">Reference proteome</keyword>
<dbReference type="EMBL" id="JAVKGR010000001">
    <property type="protein sequence ID" value="MDR8018056.1"/>
    <property type="molecule type" value="Genomic_DNA"/>
</dbReference>
<name>A0ABU2DNT6_9MICC</name>
<dbReference type="RefSeq" id="WP_310547049.1">
    <property type="nucleotide sequence ID" value="NZ_JAVKGR010000001.1"/>
</dbReference>